<dbReference type="AlphaFoldDB" id="X1FAT9"/>
<organism evidence="1">
    <name type="scientific">marine sediment metagenome</name>
    <dbReference type="NCBI Taxonomy" id="412755"/>
    <lineage>
        <taxon>unclassified sequences</taxon>
        <taxon>metagenomes</taxon>
        <taxon>ecological metagenomes</taxon>
    </lineage>
</organism>
<accession>X1FAT9</accession>
<gene>
    <name evidence="1" type="ORF">S03H2_18887</name>
</gene>
<feature type="non-terminal residue" evidence="1">
    <location>
        <position position="1"/>
    </location>
</feature>
<comment type="caution">
    <text evidence="1">The sequence shown here is derived from an EMBL/GenBank/DDBJ whole genome shotgun (WGS) entry which is preliminary data.</text>
</comment>
<proteinExistence type="predicted"/>
<dbReference type="EMBL" id="BARU01009822">
    <property type="protein sequence ID" value="GAH42067.1"/>
    <property type="molecule type" value="Genomic_DNA"/>
</dbReference>
<name>X1FAT9_9ZZZZ</name>
<reference evidence="1" key="1">
    <citation type="journal article" date="2014" name="Front. Microbiol.">
        <title>High frequency of phylogenetically diverse reductive dehalogenase-homologous genes in deep subseafloor sedimentary metagenomes.</title>
        <authorList>
            <person name="Kawai M."/>
            <person name="Futagami T."/>
            <person name="Toyoda A."/>
            <person name="Takaki Y."/>
            <person name="Nishi S."/>
            <person name="Hori S."/>
            <person name="Arai W."/>
            <person name="Tsubouchi T."/>
            <person name="Morono Y."/>
            <person name="Uchiyama I."/>
            <person name="Ito T."/>
            <person name="Fujiyama A."/>
            <person name="Inagaki F."/>
            <person name="Takami H."/>
        </authorList>
    </citation>
    <scope>NUCLEOTIDE SEQUENCE</scope>
    <source>
        <strain evidence="1">Expedition CK06-06</strain>
    </source>
</reference>
<evidence type="ECO:0000313" key="1">
    <source>
        <dbReference type="EMBL" id="GAH42067.1"/>
    </source>
</evidence>
<sequence length="44" mass="5247">HHLNRERVENGLDKLSNNYDKCKTYFKKNKNISKSVQLTLENLL</sequence>
<protein>
    <submittedName>
        <fullName evidence="1">Uncharacterized protein</fullName>
    </submittedName>
</protein>